<dbReference type="Pfam" id="PF00107">
    <property type="entry name" value="ADH_zinc_N"/>
    <property type="match status" value="1"/>
</dbReference>
<proteinExistence type="inferred from homology"/>
<dbReference type="InterPro" id="IPR052585">
    <property type="entry name" value="Lipid_raft_assoc_Zn_ADH"/>
</dbReference>
<dbReference type="InterPro" id="IPR013149">
    <property type="entry name" value="ADH-like_C"/>
</dbReference>
<dbReference type="SUPFAM" id="SSF51735">
    <property type="entry name" value="NAD(P)-binding Rossmann-fold domains"/>
    <property type="match status" value="1"/>
</dbReference>
<keyword evidence="2" id="KW-0862">Zinc</keyword>
<name>A0ABY5BMX8_9LACO</name>
<gene>
    <name evidence="4" type="ORF">M3M35_04575</name>
</gene>
<dbReference type="Proteomes" id="UP001056707">
    <property type="component" value="Chromosome"/>
</dbReference>
<sequence>MPELMNAIGYTHSLPIDDPNSLIDFKTAIPTLNDHDLLVQVEAVSVNPVDIFTRNGQTTTLAEPKIIGYDAVGTVVKTGTNVDLFNVGDRVFYAGAYNRPGSNSEYQAVDERIVGRAPKKLTPAEAAAMPLTSLTAWESLFEQMNIDMHKHAVNQKQSILIINGAGGVGSIATQLAHLAGLQVIATAGTSQTKDWTLQHGADYTVDYHEDIVEQVHQLGFKTVNYILELQNLDYYWDTISQLIAPLGTIVSTTGSGQHLNFQPLKRKMVRFGWEWMYAKSWYQTPNLISQHEILDQVSALLDHGQLQSTLTKTFSPINAETLRAATKLVESHQMMGKVVVEN</sequence>
<protein>
    <recommendedName>
        <fullName evidence="2">Zinc-type alcohol dehydrogenase-like protein</fullName>
    </recommendedName>
</protein>
<keyword evidence="5" id="KW-1185">Reference proteome</keyword>
<organism evidence="4 5">
    <name type="scientific">Fructilactobacillus myrtifloralis</name>
    <dbReference type="NCBI Taxonomy" id="2940301"/>
    <lineage>
        <taxon>Bacteria</taxon>
        <taxon>Bacillati</taxon>
        <taxon>Bacillota</taxon>
        <taxon>Bacilli</taxon>
        <taxon>Lactobacillales</taxon>
        <taxon>Lactobacillaceae</taxon>
        <taxon>Fructilactobacillus</taxon>
    </lineage>
</organism>
<dbReference type="NCBIfam" id="TIGR02817">
    <property type="entry name" value="adh_fam_1"/>
    <property type="match status" value="1"/>
</dbReference>
<evidence type="ECO:0000256" key="2">
    <source>
        <dbReference type="RuleBase" id="RU364000"/>
    </source>
</evidence>
<dbReference type="InterPro" id="IPR020843">
    <property type="entry name" value="ER"/>
</dbReference>
<reference evidence="4" key="1">
    <citation type="submission" date="2022-05" db="EMBL/GenBank/DDBJ databases">
        <authorList>
            <person name="Oliphant S.A."/>
            <person name="Watson-Haigh N.S."/>
            <person name="Sumby K.M."/>
            <person name="Gardner J.M."/>
            <person name="Jiranek V."/>
        </authorList>
    </citation>
    <scope>NUCLEOTIDE SEQUENCE</scope>
    <source>
        <strain evidence="4">KI16_H9</strain>
    </source>
</reference>
<dbReference type="PANTHER" id="PTHR43482:SF1">
    <property type="entry name" value="PROTEIN AST1-RELATED"/>
    <property type="match status" value="1"/>
</dbReference>
<dbReference type="InterPro" id="IPR013154">
    <property type="entry name" value="ADH-like_N"/>
</dbReference>
<evidence type="ECO:0000259" key="3">
    <source>
        <dbReference type="SMART" id="SM00829"/>
    </source>
</evidence>
<dbReference type="InterPro" id="IPR011032">
    <property type="entry name" value="GroES-like_sf"/>
</dbReference>
<dbReference type="RefSeq" id="WP_252749498.1">
    <property type="nucleotide sequence ID" value="NZ_CP097116.1"/>
</dbReference>
<dbReference type="Pfam" id="PF08240">
    <property type="entry name" value="ADH_N"/>
    <property type="match status" value="1"/>
</dbReference>
<accession>A0ABY5BMX8</accession>
<dbReference type="Gene3D" id="3.90.180.10">
    <property type="entry name" value="Medium-chain alcohol dehydrogenases, catalytic domain"/>
    <property type="match status" value="1"/>
</dbReference>
<dbReference type="SMART" id="SM00829">
    <property type="entry name" value="PKS_ER"/>
    <property type="match status" value="1"/>
</dbReference>
<evidence type="ECO:0000313" key="5">
    <source>
        <dbReference type="Proteomes" id="UP001056707"/>
    </source>
</evidence>
<comment type="similarity">
    <text evidence="1 2">Belongs to the zinc-containing alcohol dehydrogenase family. Quinone oxidoreductase subfamily.</text>
</comment>
<dbReference type="EMBL" id="CP097116">
    <property type="protein sequence ID" value="USS84595.1"/>
    <property type="molecule type" value="Genomic_DNA"/>
</dbReference>
<dbReference type="InterPro" id="IPR036291">
    <property type="entry name" value="NAD(P)-bd_dom_sf"/>
</dbReference>
<dbReference type="SUPFAM" id="SSF50129">
    <property type="entry name" value="GroES-like"/>
    <property type="match status" value="1"/>
</dbReference>
<dbReference type="PANTHER" id="PTHR43482">
    <property type="entry name" value="PROTEIN AST1-RELATED"/>
    <property type="match status" value="1"/>
</dbReference>
<dbReference type="InterPro" id="IPR014182">
    <property type="entry name" value="ADH_Zn_typ-1"/>
</dbReference>
<keyword evidence="2" id="KW-0479">Metal-binding</keyword>
<evidence type="ECO:0000256" key="1">
    <source>
        <dbReference type="ARBA" id="ARBA00010371"/>
    </source>
</evidence>
<evidence type="ECO:0000313" key="4">
    <source>
        <dbReference type="EMBL" id="USS84595.1"/>
    </source>
</evidence>
<dbReference type="Gene3D" id="3.40.50.720">
    <property type="entry name" value="NAD(P)-binding Rossmann-like Domain"/>
    <property type="match status" value="1"/>
</dbReference>
<feature type="domain" description="Enoyl reductase (ER)" evidence="3">
    <location>
        <begin position="17"/>
        <end position="340"/>
    </location>
</feature>
<keyword evidence="2" id="KW-0560">Oxidoreductase</keyword>
<dbReference type="CDD" id="cd08252">
    <property type="entry name" value="AL_MDR"/>
    <property type="match status" value="1"/>
</dbReference>